<keyword evidence="2" id="KW-1185">Reference proteome</keyword>
<name>A0ACC2VYM0_9TREE</name>
<protein>
    <submittedName>
        <fullName evidence="1">Uncharacterized protein</fullName>
    </submittedName>
</protein>
<gene>
    <name evidence="1" type="ORF">QFC21_002087</name>
</gene>
<evidence type="ECO:0000313" key="2">
    <source>
        <dbReference type="Proteomes" id="UP001227268"/>
    </source>
</evidence>
<evidence type="ECO:0000313" key="1">
    <source>
        <dbReference type="EMBL" id="KAJ9104589.1"/>
    </source>
</evidence>
<comment type="caution">
    <text evidence="1">The sequence shown here is derived from an EMBL/GenBank/DDBJ whole genome shotgun (WGS) entry which is preliminary data.</text>
</comment>
<dbReference type="Proteomes" id="UP001227268">
    <property type="component" value="Unassembled WGS sequence"/>
</dbReference>
<sequence>MHTRNLWGRQPRSRFVNILVQEVVHASVRGLKTLQGHPVFAKALSTLGQNSFTQVAAINEPITILNGAGCDIEINPEDIIVADEDGVVAIPLALAEKVIAIMTVAAEQDARSMEDLIAGHGVSETLKKHRN</sequence>
<accession>A0ACC2VYM0</accession>
<dbReference type="EMBL" id="JASBWT010000005">
    <property type="protein sequence ID" value="KAJ9104589.1"/>
    <property type="molecule type" value="Genomic_DNA"/>
</dbReference>
<organism evidence="1 2">
    <name type="scientific">Naganishia friedmannii</name>
    <dbReference type="NCBI Taxonomy" id="89922"/>
    <lineage>
        <taxon>Eukaryota</taxon>
        <taxon>Fungi</taxon>
        <taxon>Dikarya</taxon>
        <taxon>Basidiomycota</taxon>
        <taxon>Agaricomycotina</taxon>
        <taxon>Tremellomycetes</taxon>
        <taxon>Filobasidiales</taxon>
        <taxon>Filobasidiaceae</taxon>
        <taxon>Naganishia</taxon>
    </lineage>
</organism>
<proteinExistence type="predicted"/>
<reference evidence="1" key="1">
    <citation type="submission" date="2023-04" db="EMBL/GenBank/DDBJ databases">
        <title>Draft Genome sequencing of Naganishia species isolated from polar environments using Oxford Nanopore Technology.</title>
        <authorList>
            <person name="Leo P."/>
            <person name="Venkateswaran K."/>
        </authorList>
    </citation>
    <scope>NUCLEOTIDE SEQUENCE</scope>
    <source>
        <strain evidence="1">MNA-CCFEE 5423</strain>
    </source>
</reference>